<dbReference type="Pfam" id="PF09785">
    <property type="entry name" value="Prp31_C"/>
    <property type="match status" value="1"/>
</dbReference>
<dbReference type="AlphaFoldDB" id="A0A8X8CGK8"/>
<evidence type="ECO:0000313" key="6">
    <source>
        <dbReference type="Proteomes" id="UP000886885"/>
    </source>
</evidence>
<dbReference type="GO" id="GO:0005687">
    <property type="term" value="C:U4 snRNP"/>
    <property type="evidence" value="ECO:0007669"/>
    <property type="project" value="TreeGrafter"/>
</dbReference>
<evidence type="ECO:0000256" key="3">
    <source>
        <dbReference type="ARBA" id="ARBA00023274"/>
    </source>
</evidence>
<accession>A0A8X8CGK8</accession>
<dbReference type="GO" id="GO:0046540">
    <property type="term" value="C:U4/U6 x U5 tri-snRNP complex"/>
    <property type="evidence" value="ECO:0007669"/>
    <property type="project" value="InterPro"/>
</dbReference>
<comment type="subcellular location">
    <subcellularLocation>
        <location evidence="1">Nucleus</location>
    </subcellularLocation>
</comment>
<reference evidence="5" key="1">
    <citation type="journal article" date="2020" name="bioRxiv">
        <title>Hybrid origin of Populus tomentosa Carr. identified through genome sequencing and phylogenomic analysis.</title>
        <authorList>
            <person name="An X."/>
            <person name="Gao K."/>
            <person name="Chen Z."/>
            <person name="Li J."/>
            <person name="Yang X."/>
            <person name="Yang X."/>
            <person name="Zhou J."/>
            <person name="Guo T."/>
            <person name="Zhao T."/>
            <person name="Huang S."/>
            <person name="Miao D."/>
            <person name="Khan W.U."/>
            <person name="Rao P."/>
            <person name="Ye M."/>
            <person name="Lei B."/>
            <person name="Liao W."/>
            <person name="Wang J."/>
            <person name="Ji L."/>
            <person name="Li Y."/>
            <person name="Guo B."/>
            <person name="Mustafa N.S."/>
            <person name="Li S."/>
            <person name="Yun Q."/>
            <person name="Keller S.R."/>
            <person name="Mao J."/>
            <person name="Zhang R."/>
            <person name="Strauss S.H."/>
        </authorList>
    </citation>
    <scope>NUCLEOTIDE SEQUENCE</scope>
    <source>
        <strain evidence="5">GM15</strain>
        <tissue evidence="5">Leaf</tissue>
    </source>
</reference>
<dbReference type="OrthoDB" id="4771285at2759"/>
<evidence type="ECO:0000256" key="2">
    <source>
        <dbReference type="ARBA" id="ARBA00023242"/>
    </source>
</evidence>
<sequence length="179" mass="19739">MSSRPRLLSTKTVRVQSNPPHVAMVALLDHSVLEDSDELDDWDMQHLIDHHQEDEVVDLDTISRLSSTYTYNNVMNKLNHFQSPLANRMQFGVPEESSLGDGFGAGHGMLGQAGSGKPKVAVEKLEIKHCVRRSGSTTSGFTSCLAFSSVLGMELMKTNLAMELKVLPFLTLLEVRVKG</sequence>
<organism evidence="5 6">
    <name type="scientific">Populus tomentosa</name>
    <name type="common">Chinese white poplar</name>
    <dbReference type="NCBI Taxonomy" id="118781"/>
    <lineage>
        <taxon>Eukaryota</taxon>
        <taxon>Viridiplantae</taxon>
        <taxon>Streptophyta</taxon>
        <taxon>Embryophyta</taxon>
        <taxon>Tracheophyta</taxon>
        <taxon>Spermatophyta</taxon>
        <taxon>Magnoliopsida</taxon>
        <taxon>eudicotyledons</taxon>
        <taxon>Gunneridae</taxon>
        <taxon>Pentapetalae</taxon>
        <taxon>rosids</taxon>
        <taxon>fabids</taxon>
        <taxon>Malpighiales</taxon>
        <taxon>Salicaceae</taxon>
        <taxon>Saliceae</taxon>
        <taxon>Populus</taxon>
    </lineage>
</organism>
<dbReference type="PANTHER" id="PTHR13904">
    <property type="entry name" value="PRE-MRNA SPLICING FACTOR PRP31"/>
    <property type="match status" value="1"/>
</dbReference>
<dbReference type="EMBL" id="JAAWWB010000025">
    <property type="protein sequence ID" value="KAG6752559.1"/>
    <property type="molecule type" value="Genomic_DNA"/>
</dbReference>
<proteinExistence type="predicted"/>
<dbReference type="InterPro" id="IPR027105">
    <property type="entry name" value="Prp31"/>
</dbReference>
<dbReference type="GO" id="GO:0000244">
    <property type="term" value="P:spliceosomal tri-snRNP complex assembly"/>
    <property type="evidence" value="ECO:0007669"/>
    <property type="project" value="InterPro"/>
</dbReference>
<evidence type="ECO:0000256" key="1">
    <source>
        <dbReference type="ARBA" id="ARBA00004123"/>
    </source>
</evidence>
<protein>
    <recommendedName>
        <fullName evidence="4">Prp31 C-terminal domain-containing protein</fullName>
    </recommendedName>
</protein>
<evidence type="ECO:0000259" key="4">
    <source>
        <dbReference type="Pfam" id="PF09785"/>
    </source>
</evidence>
<dbReference type="PANTHER" id="PTHR13904:SF0">
    <property type="entry name" value="U4_U6 SMALL NUCLEAR RIBONUCLEOPROTEIN PRP31"/>
    <property type="match status" value="1"/>
</dbReference>
<dbReference type="InterPro" id="IPR019175">
    <property type="entry name" value="Prp31_C"/>
</dbReference>
<dbReference type="GO" id="GO:0071011">
    <property type="term" value="C:precatalytic spliceosome"/>
    <property type="evidence" value="ECO:0007669"/>
    <property type="project" value="TreeGrafter"/>
</dbReference>
<keyword evidence="2" id="KW-0539">Nucleus</keyword>
<keyword evidence="3" id="KW-0687">Ribonucleoprotein</keyword>
<feature type="domain" description="Prp31 C-terminal" evidence="4">
    <location>
        <begin position="85"/>
        <end position="157"/>
    </location>
</feature>
<gene>
    <name evidence="5" type="ORF">POTOM_044802</name>
</gene>
<name>A0A8X8CGK8_POPTO</name>
<keyword evidence="6" id="KW-1185">Reference proteome</keyword>
<evidence type="ECO:0000313" key="5">
    <source>
        <dbReference type="EMBL" id="KAG6752559.1"/>
    </source>
</evidence>
<dbReference type="Proteomes" id="UP000886885">
    <property type="component" value="Chromosome 13A"/>
</dbReference>
<comment type="caution">
    <text evidence="5">The sequence shown here is derived from an EMBL/GenBank/DDBJ whole genome shotgun (WGS) entry which is preliminary data.</text>
</comment>